<name>A0A9X2LDM0_9ACTN</name>
<protein>
    <recommendedName>
        <fullName evidence="4">Secreted protein</fullName>
    </recommendedName>
</protein>
<dbReference type="RefSeq" id="WP_256789902.1">
    <property type="nucleotide sequence ID" value="NZ_JANIID010000003.1"/>
</dbReference>
<keyword evidence="3" id="KW-1185">Reference proteome</keyword>
<comment type="caution">
    <text evidence="2">The sequence shown here is derived from an EMBL/GenBank/DDBJ whole genome shotgun (WGS) entry which is preliminary data.</text>
</comment>
<feature type="region of interest" description="Disordered" evidence="1">
    <location>
        <begin position="13"/>
        <end position="72"/>
    </location>
</feature>
<evidence type="ECO:0000313" key="2">
    <source>
        <dbReference type="EMBL" id="MCQ8769206.1"/>
    </source>
</evidence>
<organism evidence="2 3">
    <name type="scientific">Streptomyces telluris</name>
    <dbReference type="NCBI Taxonomy" id="2720021"/>
    <lineage>
        <taxon>Bacteria</taxon>
        <taxon>Bacillati</taxon>
        <taxon>Actinomycetota</taxon>
        <taxon>Actinomycetes</taxon>
        <taxon>Kitasatosporales</taxon>
        <taxon>Streptomycetaceae</taxon>
        <taxon>Streptomyces</taxon>
    </lineage>
</organism>
<evidence type="ECO:0008006" key="4">
    <source>
        <dbReference type="Google" id="ProtNLM"/>
    </source>
</evidence>
<sequence length="335" mass="35586">MAIALAVTPTAAYAGGKGRNHRESQASGSSNGQNVGAEVRISGVQTTVNGGSGSGKTRSLTPSESSWTPPACWYEPTVSPKELKETIEALEKDKGIFGMGGIGQTFAAAFKMIYQTDKYEDYNMAKQGKGMFWGAVINPARKDDPAAMSCDRLPFWVDDNKTPDVPLAVSPKILAEYAYDELPIPGTDISMSPDGTQTVNLSTWIWADKSRFKPVSVTASLPHTSLSATTTATPVSLKIEPGTGEATMHPTSGECPINADGSIGTPYTDAQKKDTPPCGLTYLRSSTKAGSYPLKATITWKISWKSSAGEGGDLPTGTFDKTTNVTVQEIQSINR</sequence>
<proteinExistence type="predicted"/>
<dbReference type="EMBL" id="JANIID010000003">
    <property type="protein sequence ID" value="MCQ8769206.1"/>
    <property type="molecule type" value="Genomic_DNA"/>
</dbReference>
<dbReference type="Proteomes" id="UP001142374">
    <property type="component" value="Unassembled WGS sequence"/>
</dbReference>
<reference evidence="2" key="1">
    <citation type="submission" date="2022-06" db="EMBL/GenBank/DDBJ databases">
        <title>WGS of actinobacteria.</title>
        <authorList>
            <person name="Thawai C."/>
        </authorList>
    </citation>
    <scope>NUCLEOTIDE SEQUENCE</scope>
    <source>
        <strain evidence="2">AA8</strain>
    </source>
</reference>
<feature type="compositionally biased region" description="Polar residues" evidence="1">
    <location>
        <begin position="25"/>
        <end position="34"/>
    </location>
</feature>
<evidence type="ECO:0000256" key="1">
    <source>
        <dbReference type="SAM" id="MobiDB-lite"/>
    </source>
</evidence>
<gene>
    <name evidence="2" type="ORF">NQU55_05340</name>
</gene>
<accession>A0A9X2LDM0</accession>
<feature type="compositionally biased region" description="Polar residues" evidence="1">
    <location>
        <begin position="43"/>
        <end position="68"/>
    </location>
</feature>
<evidence type="ECO:0000313" key="3">
    <source>
        <dbReference type="Proteomes" id="UP001142374"/>
    </source>
</evidence>
<dbReference type="AlphaFoldDB" id="A0A9X2LDM0"/>